<name>A0ABW0HMZ8_9BACL</name>
<reference evidence="2" key="1">
    <citation type="journal article" date="2019" name="Int. J. Syst. Evol. Microbiol.">
        <title>The Global Catalogue of Microorganisms (GCM) 10K type strain sequencing project: providing services to taxonomists for standard genome sequencing and annotation.</title>
        <authorList>
            <consortium name="The Broad Institute Genomics Platform"/>
            <consortium name="The Broad Institute Genome Sequencing Center for Infectious Disease"/>
            <person name="Wu L."/>
            <person name="Ma J."/>
        </authorList>
    </citation>
    <scope>NUCLEOTIDE SEQUENCE [LARGE SCALE GENOMIC DNA]</scope>
    <source>
        <strain evidence="2">CGMCC 1.18575</strain>
    </source>
</reference>
<dbReference type="Proteomes" id="UP001596113">
    <property type="component" value="Unassembled WGS sequence"/>
</dbReference>
<dbReference type="InterPro" id="IPR011009">
    <property type="entry name" value="Kinase-like_dom_sf"/>
</dbReference>
<sequence length="213" mass="24420">MYVVTPLPSDILELLESFLKTNDLPIWPPTVPGSRSNVYRIRDYALKVYTRKGTKDGETECKALLALQKTSAPILYAYQPGVFVLMEWIEGVNLSGYRDMHEQLPPDLIYDMFRTELGELQAGFKDWDFKLSESLLWTDSGEVKRLDFGICEPVPSILQNQFQDDLIRKIEGLYNNDPESINNLMQKFLFNGIRKADFAAALESFQAKTPRLV</sequence>
<gene>
    <name evidence="1" type="ORF">ACFPOF_06525</name>
</gene>
<proteinExistence type="predicted"/>
<evidence type="ECO:0000313" key="1">
    <source>
        <dbReference type="EMBL" id="MFC5402388.1"/>
    </source>
</evidence>
<evidence type="ECO:0000313" key="2">
    <source>
        <dbReference type="Proteomes" id="UP001596113"/>
    </source>
</evidence>
<evidence type="ECO:0008006" key="3">
    <source>
        <dbReference type="Google" id="ProtNLM"/>
    </source>
</evidence>
<protein>
    <recommendedName>
        <fullName evidence="3">Aminoglycoside phosphotransferase domain-containing protein</fullName>
    </recommendedName>
</protein>
<accession>A0ABW0HMZ8</accession>
<comment type="caution">
    <text evidence="1">The sequence shown here is derived from an EMBL/GenBank/DDBJ whole genome shotgun (WGS) entry which is preliminary data.</text>
</comment>
<organism evidence="1 2">
    <name type="scientific">Cohnella soli</name>
    <dbReference type="NCBI Taxonomy" id="425005"/>
    <lineage>
        <taxon>Bacteria</taxon>
        <taxon>Bacillati</taxon>
        <taxon>Bacillota</taxon>
        <taxon>Bacilli</taxon>
        <taxon>Bacillales</taxon>
        <taxon>Paenibacillaceae</taxon>
        <taxon>Cohnella</taxon>
    </lineage>
</organism>
<dbReference type="RefSeq" id="WP_378130792.1">
    <property type="nucleotide sequence ID" value="NZ_JBHSMI010000012.1"/>
</dbReference>
<keyword evidence="2" id="KW-1185">Reference proteome</keyword>
<dbReference type="SUPFAM" id="SSF56112">
    <property type="entry name" value="Protein kinase-like (PK-like)"/>
    <property type="match status" value="1"/>
</dbReference>
<dbReference type="EMBL" id="JBHSMI010000012">
    <property type="protein sequence ID" value="MFC5402388.1"/>
    <property type="molecule type" value="Genomic_DNA"/>
</dbReference>